<sequence length="116" mass="13120">FIAGYPIAKLLDLILGENHGIIYRRAELKELIKYHETSTERGGDLVKDSVTIIRGALDLQDKVVESAMTPIEKAFMIPIDSMMDRITIREIYLTGHSRIPVYEGSREHILGVLLVK</sequence>
<dbReference type="OrthoDB" id="5353557at2759"/>
<comment type="caution">
    <text evidence="1">The sequence shown here is derived from an EMBL/GenBank/DDBJ whole genome shotgun (WGS) entry which is preliminary data.</text>
</comment>
<evidence type="ECO:0000313" key="1">
    <source>
        <dbReference type="EMBL" id="CAG8786517.1"/>
    </source>
</evidence>
<proteinExistence type="predicted"/>
<dbReference type="PANTHER" id="PTHR12064">
    <property type="entry name" value="METAL TRANSPORTER CNNM"/>
    <property type="match status" value="1"/>
</dbReference>
<feature type="non-terminal residue" evidence="1">
    <location>
        <position position="116"/>
    </location>
</feature>
<gene>
    <name evidence="1" type="ORF">AMORRO_LOCUS17775</name>
</gene>
<dbReference type="GO" id="GO:0005737">
    <property type="term" value="C:cytoplasm"/>
    <property type="evidence" value="ECO:0007669"/>
    <property type="project" value="TreeGrafter"/>
</dbReference>
<dbReference type="Proteomes" id="UP000789342">
    <property type="component" value="Unassembled WGS sequence"/>
</dbReference>
<accession>A0A9N9JLH3</accession>
<dbReference type="InterPro" id="IPR045095">
    <property type="entry name" value="ACDP"/>
</dbReference>
<dbReference type="Gene3D" id="3.10.580.10">
    <property type="entry name" value="CBS-domain"/>
    <property type="match status" value="1"/>
</dbReference>
<dbReference type="InterPro" id="IPR046342">
    <property type="entry name" value="CBS_dom_sf"/>
</dbReference>
<name>A0A9N9JLH3_9GLOM</name>
<organism evidence="1 2">
    <name type="scientific">Acaulospora morrowiae</name>
    <dbReference type="NCBI Taxonomy" id="94023"/>
    <lineage>
        <taxon>Eukaryota</taxon>
        <taxon>Fungi</taxon>
        <taxon>Fungi incertae sedis</taxon>
        <taxon>Mucoromycota</taxon>
        <taxon>Glomeromycotina</taxon>
        <taxon>Glomeromycetes</taxon>
        <taxon>Diversisporales</taxon>
        <taxon>Acaulosporaceae</taxon>
        <taxon>Acaulospora</taxon>
    </lineage>
</organism>
<reference evidence="1" key="1">
    <citation type="submission" date="2021-06" db="EMBL/GenBank/DDBJ databases">
        <authorList>
            <person name="Kallberg Y."/>
            <person name="Tangrot J."/>
            <person name="Rosling A."/>
        </authorList>
    </citation>
    <scope>NUCLEOTIDE SEQUENCE</scope>
    <source>
        <strain evidence="1">CL551</strain>
    </source>
</reference>
<dbReference type="GO" id="GO:0030026">
    <property type="term" value="P:intracellular manganese ion homeostasis"/>
    <property type="evidence" value="ECO:0007669"/>
    <property type="project" value="TreeGrafter"/>
</dbReference>
<dbReference type="EMBL" id="CAJVPV010057188">
    <property type="protein sequence ID" value="CAG8786517.1"/>
    <property type="molecule type" value="Genomic_DNA"/>
</dbReference>
<dbReference type="PANTHER" id="PTHR12064:SF90">
    <property type="entry name" value="CNNM TRANSMEMBRANE DOMAIN-CONTAINING PROTEIN"/>
    <property type="match status" value="1"/>
</dbReference>
<protein>
    <submittedName>
        <fullName evidence="1">15246_t:CDS:1</fullName>
    </submittedName>
</protein>
<dbReference type="AlphaFoldDB" id="A0A9N9JLH3"/>
<evidence type="ECO:0000313" key="2">
    <source>
        <dbReference type="Proteomes" id="UP000789342"/>
    </source>
</evidence>
<feature type="non-terminal residue" evidence="1">
    <location>
        <position position="1"/>
    </location>
</feature>
<dbReference type="GO" id="GO:0010960">
    <property type="term" value="P:magnesium ion homeostasis"/>
    <property type="evidence" value="ECO:0007669"/>
    <property type="project" value="InterPro"/>
</dbReference>
<keyword evidence="2" id="KW-1185">Reference proteome</keyword>